<dbReference type="InterPro" id="IPR035959">
    <property type="entry name" value="RutC-like_sf"/>
</dbReference>
<proteinExistence type="predicted"/>
<dbReference type="Pfam" id="PF01042">
    <property type="entry name" value="Ribonuc_L-PSP"/>
    <property type="match status" value="1"/>
</dbReference>
<dbReference type="Gene3D" id="3.30.1330.40">
    <property type="entry name" value="RutC-like"/>
    <property type="match status" value="1"/>
</dbReference>
<sequence length="377" mass="40988">MSEPRRRPDPLTDPLGALESPDPLGGERPSRRERRASFGDPDEITPGRAVARREDPSRGAAREGRRSHSDELERPRRVPQQRRPEPADDEYDGRVLPRRPDRPRGADDSLRRSGEITDRPRSAPDPGERPRRSIDAPDRPRGVADTGDRMRRSGEITDRPRGSADTGDHLRRSGEITDRPRGVSDTGERARTAARASVPVAGRAVVGEPMRPDAAQRTSGRIVSVPERARSARSAPAVSRTPTGEPEAIRRINPFDLPAPRGYSHATIATGQLVFLAAQCGVDLDGRIVDGGLVSQFDRAVQNLLSALAAAGGSAEHLVSITVQVTSIDDYKASSRPIGHVWRARLGGLMPALSVSEVRRFWDAEAEIQIAAQAVLP</sequence>
<accession>A0A010ZL53</accession>
<dbReference type="HOGENOM" id="CLU_733030_0_0_11"/>
<comment type="caution">
    <text evidence="2">The sequence shown here is derived from an EMBL/GenBank/DDBJ whole genome shotgun (WGS) entry which is preliminary data.</text>
</comment>
<evidence type="ECO:0000313" key="3">
    <source>
        <dbReference type="Proteomes" id="UP000021053"/>
    </source>
</evidence>
<dbReference type="AlphaFoldDB" id="A0A010ZL53"/>
<gene>
    <name evidence="2" type="ORF">CryarDRAFT_0414</name>
</gene>
<feature type="compositionally biased region" description="Basic and acidic residues" evidence="1">
    <location>
        <begin position="1"/>
        <end position="10"/>
    </location>
</feature>
<name>A0A010ZL53_9ACTN</name>
<feature type="region of interest" description="Disordered" evidence="1">
    <location>
        <begin position="226"/>
        <end position="245"/>
    </location>
</feature>
<reference evidence="2 3" key="1">
    <citation type="submission" date="2013-07" db="EMBL/GenBank/DDBJ databases">
        <authorList>
            <consortium name="DOE Joint Genome Institute"/>
            <person name="Eisen J."/>
            <person name="Huntemann M."/>
            <person name="Han J."/>
            <person name="Chen A."/>
            <person name="Kyrpides N."/>
            <person name="Mavromatis K."/>
            <person name="Markowitz V."/>
            <person name="Palaniappan K."/>
            <person name="Ivanova N."/>
            <person name="Schaumberg A."/>
            <person name="Pati A."/>
            <person name="Liolios K."/>
            <person name="Nordberg H.P."/>
            <person name="Cantor M.N."/>
            <person name="Hua S.X."/>
            <person name="Woyke T."/>
        </authorList>
    </citation>
    <scope>NUCLEOTIDE SEQUENCE [LARGE SCALE GENOMIC DNA]</scope>
    <source>
        <strain evidence="2 3">DSM 44712</strain>
    </source>
</reference>
<dbReference type="InterPro" id="IPR006175">
    <property type="entry name" value="YjgF/YER057c/UK114"/>
</dbReference>
<feature type="region of interest" description="Disordered" evidence="1">
    <location>
        <begin position="1"/>
        <end position="196"/>
    </location>
</feature>
<dbReference type="Proteomes" id="UP000021053">
    <property type="component" value="Unassembled WGS sequence"/>
</dbReference>
<keyword evidence="3" id="KW-1185">Reference proteome</keyword>
<organism evidence="2 3">
    <name type="scientific">Cryptosporangium arvum DSM 44712</name>
    <dbReference type="NCBI Taxonomy" id="927661"/>
    <lineage>
        <taxon>Bacteria</taxon>
        <taxon>Bacillati</taxon>
        <taxon>Actinomycetota</taxon>
        <taxon>Actinomycetes</taxon>
        <taxon>Cryptosporangiales</taxon>
        <taxon>Cryptosporangiaceae</taxon>
        <taxon>Cryptosporangium</taxon>
    </lineage>
</organism>
<dbReference type="SUPFAM" id="SSF55298">
    <property type="entry name" value="YjgF-like"/>
    <property type="match status" value="1"/>
</dbReference>
<feature type="compositionally biased region" description="Basic and acidic residues" evidence="1">
    <location>
        <begin position="51"/>
        <end position="191"/>
    </location>
</feature>
<evidence type="ECO:0000313" key="2">
    <source>
        <dbReference type="EMBL" id="EXG79379.1"/>
    </source>
</evidence>
<evidence type="ECO:0000256" key="1">
    <source>
        <dbReference type="SAM" id="MobiDB-lite"/>
    </source>
</evidence>
<dbReference type="EMBL" id="JFBT01000001">
    <property type="protein sequence ID" value="EXG79379.1"/>
    <property type="molecule type" value="Genomic_DNA"/>
</dbReference>
<dbReference type="RefSeq" id="WP_211247225.1">
    <property type="nucleotide sequence ID" value="NZ_KK073874.1"/>
</dbReference>
<protein>
    <submittedName>
        <fullName evidence="2">Putative translation initiation inhibitor, yjgF family</fullName>
    </submittedName>
</protein>
<dbReference type="PATRIC" id="fig|927661.3.peg.398"/>